<organism evidence="2">
    <name type="scientific">Halobacterium sp. NMX12-1</name>
    <dbReference type="NCBI Taxonomy" id="3166650"/>
    <lineage>
        <taxon>Archaea</taxon>
        <taxon>Methanobacteriati</taxon>
        <taxon>Methanobacteriota</taxon>
        <taxon>Stenosarchaea group</taxon>
        <taxon>Halobacteria</taxon>
        <taxon>Halobacteriales</taxon>
        <taxon>Halobacteriaceae</taxon>
        <taxon>Halobacterium</taxon>
    </lineage>
</organism>
<evidence type="ECO:0008006" key="3">
    <source>
        <dbReference type="Google" id="ProtNLM"/>
    </source>
</evidence>
<name>A0AAU8CC88_9EURY</name>
<keyword evidence="1" id="KW-0472">Membrane</keyword>
<keyword evidence="1" id="KW-1133">Transmembrane helix</keyword>
<dbReference type="KEGG" id="hanx:ABSL23_14695"/>
<evidence type="ECO:0000313" key="2">
    <source>
        <dbReference type="EMBL" id="XCF16475.1"/>
    </source>
</evidence>
<feature type="transmembrane region" description="Helical" evidence="1">
    <location>
        <begin position="45"/>
        <end position="62"/>
    </location>
</feature>
<dbReference type="InterPro" id="IPR058342">
    <property type="entry name" value="DUF8029"/>
</dbReference>
<protein>
    <recommendedName>
        <fullName evidence="3">Major facilitator superfamily (MFS) profile domain-containing protein</fullName>
    </recommendedName>
</protein>
<dbReference type="EMBL" id="CP159204">
    <property type="protein sequence ID" value="XCF16475.1"/>
    <property type="molecule type" value="Genomic_DNA"/>
</dbReference>
<feature type="transmembrane region" description="Helical" evidence="1">
    <location>
        <begin position="20"/>
        <end position="38"/>
    </location>
</feature>
<gene>
    <name evidence="2" type="ORF">ABSL23_14695</name>
</gene>
<dbReference type="Pfam" id="PF26072">
    <property type="entry name" value="DUF8029"/>
    <property type="match status" value="1"/>
</dbReference>
<accession>A0AAU8CC88</accession>
<reference evidence="2" key="1">
    <citation type="submission" date="2024-06" db="EMBL/GenBank/DDBJ databases">
        <title>Genome Sequence of an extremely halophilic archaeon isolated from Permian era halite, Salado Formation, Carlsbad, New Mexico: Halobacterium sp. strain NMX12-1.</title>
        <authorList>
            <person name="Sotoa L."/>
            <person name="DasSarma P."/>
            <person name="Anton B.P."/>
            <person name="Vincze T."/>
            <person name="Verma I."/>
            <person name="Eralp B."/>
            <person name="Powers D.W."/>
            <person name="Dozier B.L."/>
            <person name="Roberts R.J."/>
            <person name="DasSarma S."/>
        </authorList>
    </citation>
    <scope>NUCLEOTIDE SEQUENCE</scope>
    <source>
        <strain evidence="2">NMX12-1</strain>
    </source>
</reference>
<evidence type="ECO:0000256" key="1">
    <source>
        <dbReference type="SAM" id="Phobius"/>
    </source>
</evidence>
<proteinExistence type="predicted"/>
<dbReference type="RefSeq" id="WP_353634290.1">
    <property type="nucleotide sequence ID" value="NZ_CP159204.1"/>
</dbReference>
<dbReference type="GeneID" id="91110421"/>
<dbReference type="AlphaFoldDB" id="A0AAU8CC88"/>
<keyword evidence="1" id="KW-0812">Transmembrane</keyword>
<sequence length="63" mass="6325">MLAVLALALGGLTSSPLGTLLLALVAVTVIVLVGRFVLSVAWKLLVVATILVGAAWVVTTVLG</sequence>